<comment type="caution">
    <text evidence="2">The sequence shown here is derived from an EMBL/GenBank/DDBJ whole genome shotgun (WGS) entry which is preliminary data.</text>
</comment>
<keyword evidence="1" id="KW-0472">Membrane</keyword>
<name>A0A3L7K2U8_9BACI</name>
<protein>
    <submittedName>
        <fullName evidence="2">Uncharacterized protein</fullName>
    </submittedName>
</protein>
<proteinExistence type="predicted"/>
<evidence type="ECO:0000313" key="2">
    <source>
        <dbReference type="EMBL" id="RLQ97427.1"/>
    </source>
</evidence>
<organism evidence="2 3">
    <name type="scientific">Falsibacillus albus</name>
    <dbReference type="NCBI Taxonomy" id="2478915"/>
    <lineage>
        <taxon>Bacteria</taxon>
        <taxon>Bacillati</taxon>
        <taxon>Bacillota</taxon>
        <taxon>Bacilli</taxon>
        <taxon>Bacillales</taxon>
        <taxon>Bacillaceae</taxon>
        <taxon>Falsibacillus</taxon>
    </lineage>
</organism>
<sequence>MNRSMGILLVGCSLLNFAIVLMLAKVSYRLDELSHEWQSGWAYQIPPTVYIFIAIVFIYGLLTAFKK</sequence>
<dbReference type="RefSeq" id="WP_121679377.1">
    <property type="nucleotide sequence ID" value="NZ_RCVZ01000002.1"/>
</dbReference>
<dbReference type="AlphaFoldDB" id="A0A3L7K2U8"/>
<feature type="transmembrane region" description="Helical" evidence="1">
    <location>
        <begin position="48"/>
        <end position="65"/>
    </location>
</feature>
<gene>
    <name evidence="2" type="ORF">D9X91_04540</name>
</gene>
<reference evidence="2 3" key="1">
    <citation type="submission" date="2018-10" db="EMBL/GenBank/DDBJ databases">
        <title>Falsibacillus sp. genome draft.</title>
        <authorList>
            <person name="Shi S."/>
        </authorList>
    </citation>
    <scope>NUCLEOTIDE SEQUENCE [LARGE SCALE GENOMIC DNA]</scope>
    <source>
        <strain evidence="2 3">GY 10110</strain>
    </source>
</reference>
<dbReference type="Proteomes" id="UP000276770">
    <property type="component" value="Unassembled WGS sequence"/>
</dbReference>
<keyword evidence="3" id="KW-1185">Reference proteome</keyword>
<accession>A0A3L7K2U8</accession>
<keyword evidence="1" id="KW-1133">Transmembrane helix</keyword>
<feature type="transmembrane region" description="Helical" evidence="1">
    <location>
        <begin position="7"/>
        <end position="28"/>
    </location>
</feature>
<dbReference type="EMBL" id="RCVZ01000002">
    <property type="protein sequence ID" value="RLQ97427.1"/>
    <property type="molecule type" value="Genomic_DNA"/>
</dbReference>
<keyword evidence="1" id="KW-0812">Transmembrane</keyword>
<evidence type="ECO:0000256" key="1">
    <source>
        <dbReference type="SAM" id="Phobius"/>
    </source>
</evidence>
<evidence type="ECO:0000313" key="3">
    <source>
        <dbReference type="Proteomes" id="UP000276770"/>
    </source>
</evidence>